<dbReference type="OrthoDB" id="5874817at2759"/>
<dbReference type="AlphaFoldDB" id="A0A3P7K9J6"/>
<name>A0A3P7K9J6_STRVU</name>
<proteinExistence type="predicted"/>
<evidence type="ECO:0000313" key="1">
    <source>
        <dbReference type="EMBL" id="VDM85077.1"/>
    </source>
</evidence>
<gene>
    <name evidence="1" type="ORF">SVUK_LOCUS20075</name>
</gene>
<sequence>MTEEEKAEQLRIEQEEAAKAIKKRVIKDGHSEKEVCELEPHQHEVETGKSEVIVVPTYVRPVTEKVPEESANRFADKKVPTDHAYKHVIQPPKLETAAVQKVETKVAPE</sequence>
<reference evidence="1 2" key="1">
    <citation type="submission" date="2018-11" db="EMBL/GenBank/DDBJ databases">
        <authorList>
            <consortium name="Pathogen Informatics"/>
        </authorList>
    </citation>
    <scope>NUCLEOTIDE SEQUENCE [LARGE SCALE GENOMIC DNA]</scope>
</reference>
<organism evidence="1 2">
    <name type="scientific">Strongylus vulgaris</name>
    <name type="common">Blood worm</name>
    <dbReference type="NCBI Taxonomy" id="40348"/>
    <lineage>
        <taxon>Eukaryota</taxon>
        <taxon>Metazoa</taxon>
        <taxon>Ecdysozoa</taxon>
        <taxon>Nematoda</taxon>
        <taxon>Chromadorea</taxon>
        <taxon>Rhabditida</taxon>
        <taxon>Rhabditina</taxon>
        <taxon>Rhabditomorpha</taxon>
        <taxon>Strongyloidea</taxon>
        <taxon>Strongylidae</taxon>
        <taxon>Strongylus</taxon>
    </lineage>
</organism>
<dbReference type="EMBL" id="UYYB01135985">
    <property type="protein sequence ID" value="VDM85077.1"/>
    <property type="molecule type" value="Genomic_DNA"/>
</dbReference>
<protein>
    <submittedName>
        <fullName evidence="1">Uncharacterized protein</fullName>
    </submittedName>
</protein>
<accession>A0A3P7K9J6</accession>
<dbReference type="Proteomes" id="UP000270094">
    <property type="component" value="Unassembled WGS sequence"/>
</dbReference>
<keyword evidence="2" id="KW-1185">Reference proteome</keyword>
<evidence type="ECO:0000313" key="2">
    <source>
        <dbReference type="Proteomes" id="UP000270094"/>
    </source>
</evidence>